<organism evidence="5 6">
    <name type="scientific">Exophiala spinifera</name>
    <dbReference type="NCBI Taxonomy" id="91928"/>
    <lineage>
        <taxon>Eukaryota</taxon>
        <taxon>Fungi</taxon>
        <taxon>Dikarya</taxon>
        <taxon>Ascomycota</taxon>
        <taxon>Pezizomycotina</taxon>
        <taxon>Eurotiomycetes</taxon>
        <taxon>Chaetothyriomycetidae</taxon>
        <taxon>Chaetothyriales</taxon>
        <taxon>Herpotrichiellaceae</taxon>
        <taxon>Exophiala</taxon>
    </lineage>
</organism>
<dbReference type="AlphaFoldDB" id="A0A0D2BPZ7"/>
<protein>
    <recommendedName>
        <fullName evidence="4">Choloylglycine hydrolase/NAAA C-terminal domain-containing protein</fullName>
    </recommendedName>
</protein>
<dbReference type="OrthoDB" id="63199at2759"/>
<evidence type="ECO:0000256" key="3">
    <source>
        <dbReference type="SAM" id="SignalP"/>
    </source>
</evidence>
<accession>A0A0D2BPZ7</accession>
<proteinExistence type="inferred from homology"/>
<dbReference type="Pfam" id="PF02275">
    <property type="entry name" value="CBAH"/>
    <property type="match status" value="1"/>
</dbReference>
<evidence type="ECO:0000313" key="6">
    <source>
        <dbReference type="Proteomes" id="UP000053328"/>
    </source>
</evidence>
<evidence type="ECO:0000313" key="5">
    <source>
        <dbReference type="EMBL" id="KIW20998.1"/>
    </source>
</evidence>
<reference evidence="5 6" key="1">
    <citation type="submission" date="2015-01" db="EMBL/GenBank/DDBJ databases">
        <title>The Genome Sequence of Exophiala spinifera CBS89968.</title>
        <authorList>
            <consortium name="The Broad Institute Genomics Platform"/>
            <person name="Cuomo C."/>
            <person name="de Hoog S."/>
            <person name="Gorbushina A."/>
            <person name="Stielow B."/>
            <person name="Teixiera M."/>
            <person name="Abouelleil A."/>
            <person name="Chapman S.B."/>
            <person name="Priest M."/>
            <person name="Young S.K."/>
            <person name="Wortman J."/>
            <person name="Nusbaum C."/>
            <person name="Birren B."/>
        </authorList>
    </citation>
    <scope>NUCLEOTIDE SEQUENCE [LARGE SCALE GENOMIC DNA]</scope>
    <source>
        <strain evidence="5 6">CBS 89968</strain>
    </source>
</reference>
<dbReference type="VEuPathDB" id="FungiDB:PV08_01577"/>
<name>A0A0D2BPZ7_9EURO</name>
<dbReference type="RefSeq" id="XP_016241214.1">
    <property type="nucleotide sequence ID" value="XM_016375938.1"/>
</dbReference>
<dbReference type="SUPFAM" id="SSF56235">
    <property type="entry name" value="N-terminal nucleophile aminohydrolases (Ntn hydrolases)"/>
    <property type="match status" value="1"/>
</dbReference>
<dbReference type="HOGENOM" id="CLU_045206_0_1_1"/>
<feature type="domain" description="Choloylglycine hydrolase/NAAA C-terminal" evidence="4">
    <location>
        <begin position="23"/>
        <end position="295"/>
    </location>
</feature>
<dbReference type="GeneID" id="27328660"/>
<dbReference type="PANTHER" id="PTHR35527">
    <property type="entry name" value="CHOLOYLGLYCINE HYDROLASE"/>
    <property type="match status" value="1"/>
</dbReference>
<evidence type="ECO:0000256" key="1">
    <source>
        <dbReference type="ARBA" id="ARBA00006625"/>
    </source>
</evidence>
<dbReference type="InterPro" id="IPR029055">
    <property type="entry name" value="Ntn_hydrolases_N"/>
</dbReference>
<dbReference type="PANTHER" id="PTHR35527:SF2">
    <property type="entry name" value="HYDROLASE"/>
    <property type="match status" value="1"/>
</dbReference>
<evidence type="ECO:0000256" key="2">
    <source>
        <dbReference type="ARBA" id="ARBA00022801"/>
    </source>
</evidence>
<keyword evidence="6" id="KW-1185">Reference proteome</keyword>
<keyword evidence="3" id="KW-0732">Signal</keyword>
<keyword evidence="2" id="KW-0378">Hydrolase</keyword>
<gene>
    <name evidence="5" type="ORF">PV08_01577</name>
</gene>
<feature type="chain" id="PRO_5002239261" description="Choloylglycine hydrolase/NAAA C-terminal domain-containing protein" evidence="3">
    <location>
        <begin position="23"/>
        <end position="350"/>
    </location>
</feature>
<dbReference type="Gene3D" id="3.60.60.10">
    <property type="entry name" value="Penicillin V Acylase, Chain A"/>
    <property type="match status" value="1"/>
</dbReference>
<dbReference type="InterPro" id="IPR052193">
    <property type="entry name" value="Peptidase_C59"/>
</dbReference>
<evidence type="ECO:0000259" key="4">
    <source>
        <dbReference type="Pfam" id="PF02275"/>
    </source>
</evidence>
<feature type="signal peptide" evidence="3">
    <location>
        <begin position="1"/>
        <end position="22"/>
    </location>
</feature>
<dbReference type="Proteomes" id="UP000053328">
    <property type="component" value="Unassembled WGS sequence"/>
</dbReference>
<sequence length="350" mass="38391">MFFTRGHFLGALLLLLHSGADACSRVTYHAGVDDRITVGRSMDFVTSTNSSIYVFPAGLERNGSVAVNPLQWTSKYGSIVATMYDEVTIDGINSAGLTGSVLYLGPSDYGVRNESRPGLAIGLWLQFYLDMYDTVAAAVADLDELDLQVVAAALVPGVSSVGHISLSDKSGDNLIIEYLDGQLAIHHGEQYPVMTNDPSFDQQLAIWQYWEPMSNYSLPGTQTPADRFVRLSYYNSISPQSPDLETSLAVTAAMIRAVSVPFVPDSLINKNLDVWPTLWRVYYDVKDMVFFYESAVRPVAVYMVLSDYDLGTNGTVQRLGLADGDWEDLYGDMKGKFSPAAVFKPLGPLL</sequence>
<dbReference type="InterPro" id="IPR029132">
    <property type="entry name" value="CBAH/NAAA_C"/>
</dbReference>
<dbReference type="EMBL" id="KN847492">
    <property type="protein sequence ID" value="KIW20998.1"/>
    <property type="molecule type" value="Genomic_DNA"/>
</dbReference>
<dbReference type="CDD" id="cd01902">
    <property type="entry name" value="Ntn_CGH"/>
    <property type="match status" value="1"/>
</dbReference>
<dbReference type="GO" id="GO:0016787">
    <property type="term" value="F:hydrolase activity"/>
    <property type="evidence" value="ECO:0007669"/>
    <property type="project" value="UniProtKB-KW"/>
</dbReference>
<comment type="similarity">
    <text evidence="1">Belongs to the peptidase C59 family.</text>
</comment>